<evidence type="ECO:0000256" key="2">
    <source>
        <dbReference type="ARBA" id="ARBA00023125"/>
    </source>
</evidence>
<sequence length="191" mass="21717">MVCDRCIGVVHSELAQAGFHVLNIQLGQLTLRGPLSAVDTEKIKALLTKQGFSLIEETKQSIHQRVKVLIDTYFAQDDLSENKSRLSTQLQETLDLDYDTISGQFTKAEGITLEKYIILRRIDKVKEWLVYSDLTLTEIAHRTGYSSVQHLSNQFRQQTGLTPSYFRQVRQEKKSLQHGAEKLAVPIGIEQ</sequence>
<name>A0A418LWC0_9BACT</name>
<reference evidence="5 6" key="1">
    <citation type="submission" date="2018-08" db="EMBL/GenBank/DDBJ databases">
        <title>Fibrisoma montanum sp. nov., isolated from Danxia mountain soil.</title>
        <authorList>
            <person name="Huang Y."/>
        </authorList>
    </citation>
    <scope>NUCLEOTIDE SEQUENCE [LARGE SCALE GENOMIC DNA]</scope>
    <source>
        <strain evidence="5 6">HYT19</strain>
    </source>
</reference>
<evidence type="ECO:0000313" key="6">
    <source>
        <dbReference type="Proteomes" id="UP000283523"/>
    </source>
</evidence>
<dbReference type="Gene3D" id="1.10.10.60">
    <property type="entry name" value="Homeodomain-like"/>
    <property type="match status" value="1"/>
</dbReference>
<dbReference type="GO" id="GO:0043565">
    <property type="term" value="F:sequence-specific DNA binding"/>
    <property type="evidence" value="ECO:0007669"/>
    <property type="project" value="InterPro"/>
</dbReference>
<dbReference type="SMART" id="SM00342">
    <property type="entry name" value="HTH_ARAC"/>
    <property type="match status" value="1"/>
</dbReference>
<dbReference type="InterPro" id="IPR009057">
    <property type="entry name" value="Homeodomain-like_sf"/>
</dbReference>
<evidence type="ECO:0000259" key="4">
    <source>
        <dbReference type="PROSITE" id="PS01124"/>
    </source>
</evidence>
<keyword evidence="1" id="KW-0805">Transcription regulation</keyword>
<dbReference type="GO" id="GO:0003700">
    <property type="term" value="F:DNA-binding transcription factor activity"/>
    <property type="evidence" value="ECO:0007669"/>
    <property type="project" value="InterPro"/>
</dbReference>
<evidence type="ECO:0000256" key="3">
    <source>
        <dbReference type="ARBA" id="ARBA00023163"/>
    </source>
</evidence>
<dbReference type="SUPFAM" id="SSF46689">
    <property type="entry name" value="Homeodomain-like"/>
    <property type="match status" value="1"/>
</dbReference>
<dbReference type="PANTHER" id="PTHR43280:SF28">
    <property type="entry name" value="HTH-TYPE TRANSCRIPTIONAL ACTIVATOR RHAS"/>
    <property type="match status" value="1"/>
</dbReference>
<evidence type="ECO:0000256" key="1">
    <source>
        <dbReference type="ARBA" id="ARBA00023015"/>
    </source>
</evidence>
<dbReference type="Pfam" id="PF12833">
    <property type="entry name" value="HTH_18"/>
    <property type="match status" value="1"/>
</dbReference>
<accession>A0A418LWC0</accession>
<dbReference type="AlphaFoldDB" id="A0A418LWC0"/>
<feature type="domain" description="HTH araC/xylS-type" evidence="4">
    <location>
        <begin position="64"/>
        <end position="169"/>
    </location>
</feature>
<dbReference type="Proteomes" id="UP000283523">
    <property type="component" value="Unassembled WGS sequence"/>
</dbReference>
<proteinExistence type="predicted"/>
<gene>
    <name evidence="5" type="ORF">DYU11_31785</name>
</gene>
<keyword evidence="2" id="KW-0238">DNA-binding</keyword>
<organism evidence="5 6">
    <name type="scientific">Fibrisoma montanum</name>
    <dbReference type="NCBI Taxonomy" id="2305895"/>
    <lineage>
        <taxon>Bacteria</taxon>
        <taxon>Pseudomonadati</taxon>
        <taxon>Bacteroidota</taxon>
        <taxon>Cytophagia</taxon>
        <taxon>Cytophagales</taxon>
        <taxon>Spirosomataceae</taxon>
        <taxon>Fibrisoma</taxon>
    </lineage>
</organism>
<dbReference type="InterPro" id="IPR018060">
    <property type="entry name" value="HTH_AraC"/>
</dbReference>
<keyword evidence="6" id="KW-1185">Reference proteome</keyword>
<dbReference type="PROSITE" id="PS00041">
    <property type="entry name" value="HTH_ARAC_FAMILY_1"/>
    <property type="match status" value="1"/>
</dbReference>
<dbReference type="InterPro" id="IPR018062">
    <property type="entry name" value="HTH_AraC-typ_CS"/>
</dbReference>
<dbReference type="PANTHER" id="PTHR43280">
    <property type="entry name" value="ARAC-FAMILY TRANSCRIPTIONAL REGULATOR"/>
    <property type="match status" value="1"/>
</dbReference>
<keyword evidence="3" id="KW-0804">Transcription</keyword>
<dbReference type="OrthoDB" id="952277at2"/>
<dbReference type="EMBL" id="QXED01000018">
    <property type="protein sequence ID" value="RIV17502.1"/>
    <property type="molecule type" value="Genomic_DNA"/>
</dbReference>
<evidence type="ECO:0000313" key="5">
    <source>
        <dbReference type="EMBL" id="RIV17502.1"/>
    </source>
</evidence>
<dbReference type="PROSITE" id="PS01124">
    <property type="entry name" value="HTH_ARAC_FAMILY_2"/>
    <property type="match status" value="1"/>
</dbReference>
<comment type="caution">
    <text evidence="5">The sequence shown here is derived from an EMBL/GenBank/DDBJ whole genome shotgun (WGS) entry which is preliminary data.</text>
</comment>
<protein>
    <submittedName>
        <fullName evidence="5">AraC family transcriptional regulator</fullName>
    </submittedName>
</protein>